<dbReference type="Gene3D" id="6.10.250.2410">
    <property type="match status" value="1"/>
</dbReference>
<dbReference type="GO" id="GO:0006260">
    <property type="term" value="P:DNA replication"/>
    <property type="evidence" value="ECO:0007669"/>
    <property type="project" value="UniProtKB-UniRule"/>
</dbReference>
<evidence type="ECO:0000256" key="2">
    <source>
        <dbReference type="HAMAP-Rule" id="MF_01805"/>
    </source>
</evidence>
<comment type="subunit">
    <text evidence="2">Component of a cohesin-like complex composed of ScpA, ScpB and the Smc homodimer, in which ScpA and ScpB bind to the head domain of Smc. The presence of the three proteins is required for the association of the complex with DNA.</text>
</comment>
<name>A0A089WQX7_9PSED</name>
<dbReference type="PANTHER" id="PTHR33969">
    <property type="entry name" value="SEGREGATION AND CONDENSATION PROTEIN A"/>
    <property type="match status" value="1"/>
</dbReference>
<dbReference type="Gene3D" id="1.10.10.580">
    <property type="entry name" value="Structural maintenance of chromosome 1. Chain E"/>
    <property type="match status" value="1"/>
</dbReference>
<dbReference type="EMBL" id="CP009455">
    <property type="protein sequence ID" value="AIR91660.1"/>
    <property type="molecule type" value="Genomic_DNA"/>
</dbReference>
<keyword evidence="2" id="KW-0132">Cell division</keyword>
<evidence type="ECO:0000313" key="4">
    <source>
        <dbReference type="Proteomes" id="UP000029493"/>
    </source>
</evidence>
<dbReference type="STRING" id="157783.LK03_21440"/>
<dbReference type="AlphaFoldDB" id="A0A089WQX7"/>
<keyword evidence="2" id="KW-0159">Chromosome partition</keyword>
<organism evidence="3 4">
    <name type="scientific">Pseudomonas cremoricolorata</name>
    <dbReference type="NCBI Taxonomy" id="157783"/>
    <lineage>
        <taxon>Bacteria</taxon>
        <taxon>Pseudomonadati</taxon>
        <taxon>Pseudomonadota</taxon>
        <taxon>Gammaproteobacteria</taxon>
        <taxon>Pseudomonadales</taxon>
        <taxon>Pseudomonadaceae</taxon>
        <taxon>Pseudomonas</taxon>
    </lineage>
</organism>
<keyword evidence="2" id="KW-0131">Cell cycle</keyword>
<comment type="similarity">
    <text evidence="2">Belongs to the ScpA family.</text>
</comment>
<proteinExistence type="inferred from homology"/>
<protein>
    <recommendedName>
        <fullName evidence="1 2">Segregation and condensation protein A</fullName>
    </recommendedName>
</protein>
<dbReference type="InterPro" id="IPR003768">
    <property type="entry name" value="ScpA"/>
</dbReference>
<dbReference type="eggNOG" id="COG1354">
    <property type="taxonomic scope" value="Bacteria"/>
</dbReference>
<keyword evidence="2" id="KW-0963">Cytoplasm</keyword>
<dbReference type="InterPro" id="IPR023093">
    <property type="entry name" value="ScpA-like_C"/>
</dbReference>
<evidence type="ECO:0000256" key="1">
    <source>
        <dbReference type="ARBA" id="ARBA00044777"/>
    </source>
</evidence>
<dbReference type="HAMAP" id="MF_01805">
    <property type="entry name" value="ScpA"/>
    <property type="match status" value="1"/>
</dbReference>
<accession>A0A089WQX7</accession>
<comment type="function">
    <text evidence="2">Participates in chromosomal partition during cell division. May act via the formation of a condensin-like complex containing Smc and ScpB that pull DNA away from mid-cell into both cell halves.</text>
</comment>
<dbReference type="Proteomes" id="UP000029493">
    <property type="component" value="Chromosome"/>
</dbReference>
<keyword evidence="4" id="KW-1185">Reference proteome</keyword>
<dbReference type="GO" id="GO:0007059">
    <property type="term" value="P:chromosome segregation"/>
    <property type="evidence" value="ECO:0007669"/>
    <property type="project" value="UniProtKB-UniRule"/>
</dbReference>
<gene>
    <name evidence="2" type="primary">scpA</name>
    <name evidence="3" type="ORF">LK03_21440</name>
</gene>
<dbReference type="Pfam" id="PF02616">
    <property type="entry name" value="SMC_ScpA"/>
    <property type="match status" value="1"/>
</dbReference>
<dbReference type="PANTHER" id="PTHR33969:SF2">
    <property type="entry name" value="SEGREGATION AND CONDENSATION PROTEIN A"/>
    <property type="match status" value="1"/>
</dbReference>
<sequence>MAQIEPPSPLQLQLALVYGEALTELPVDLYIPPDALEVFLDAFEGPLDLLLYLIRKQNIDILDIPVAEITRQYMTYVELMKNVRLELAAEYLVMAAMLAEIKSRMLLPRSAEVEAEEGDPRAELIRRLQQYERFKAAAEDLDQLPRQGRDFYVPRLEAPLAKVRKLLPQVSLPELLMSMAEVMRRNDLFESHQITREVLSTRERMSHVLERLRGGGFVPFVELFTAEEGKLGVVVTFMAILELVKESLIELVQNEPFTPIHVRVRSAPDSEFVEPHEPQ</sequence>
<evidence type="ECO:0000313" key="3">
    <source>
        <dbReference type="EMBL" id="AIR91660.1"/>
    </source>
</evidence>
<reference evidence="3 4" key="1">
    <citation type="submission" date="2014-09" db="EMBL/GenBank/DDBJ databases">
        <authorList>
            <person name="Chan K.-G."/>
        </authorList>
    </citation>
    <scope>NUCLEOTIDE SEQUENCE [LARGE SCALE GENOMIC DNA]</scope>
    <source>
        <strain evidence="3 4">ND07</strain>
    </source>
</reference>
<dbReference type="GO" id="GO:0005737">
    <property type="term" value="C:cytoplasm"/>
    <property type="evidence" value="ECO:0007669"/>
    <property type="project" value="UniProtKB-SubCell"/>
</dbReference>
<dbReference type="KEGG" id="psw:LK03_21440"/>
<comment type="subcellular location">
    <subcellularLocation>
        <location evidence="2">Cytoplasm</location>
    </subcellularLocation>
    <text evidence="2">Associated with two foci at the outer edges of the nucleoid region in young cells, and at four foci within both cell halves in older cells.</text>
</comment>
<dbReference type="GO" id="GO:0051301">
    <property type="term" value="P:cell division"/>
    <property type="evidence" value="ECO:0007669"/>
    <property type="project" value="UniProtKB-KW"/>
</dbReference>